<accession>A0AAP0V3K2</accession>
<feature type="transmembrane region" description="Helical" evidence="1">
    <location>
        <begin position="5"/>
        <end position="25"/>
    </location>
</feature>
<comment type="caution">
    <text evidence="2">The sequence shown here is derived from an EMBL/GenBank/DDBJ whole genome shotgun (WGS) entry which is preliminary data.</text>
</comment>
<name>A0AAP0V3K2_PREIN</name>
<evidence type="ECO:0000313" key="2">
    <source>
        <dbReference type="EMBL" id="KJJ86531.1"/>
    </source>
</evidence>
<dbReference type="EMBL" id="ATMK01000022">
    <property type="protein sequence ID" value="KJJ86531.1"/>
    <property type="molecule type" value="Genomic_DNA"/>
</dbReference>
<gene>
    <name evidence="2" type="ORF">M573_122020</name>
</gene>
<dbReference type="Proteomes" id="UP000032541">
    <property type="component" value="Unassembled WGS sequence"/>
</dbReference>
<evidence type="ECO:0000313" key="3">
    <source>
        <dbReference type="Proteomes" id="UP000032541"/>
    </source>
</evidence>
<sequence>MKNKLFWLNVGYILFLLLFAFEPIIAFSDVYFWIMPALATIGFIALVGFIIGVFKKKISIQNGLIKERKKYFSTSLFPF</sequence>
<reference evidence="2 3" key="1">
    <citation type="journal article" date="2015" name="BMC Genomics">
        <title>Comparative genome analysis of Prevotella intermedia strain isolated from infected root canal reveals features related to pathogenicity and adaptation.</title>
        <authorList>
            <person name="Ruan Y."/>
            <person name="Shen L."/>
            <person name="Zou Y."/>
            <person name="Qi Z."/>
            <person name="Yin J."/>
            <person name="Jiang J."/>
            <person name="Guo L."/>
            <person name="He L."/>
            <person name="Chen Z."/>
            <person name="Tang Z."/>
            <person name="Qin S."/>
        </authorList>
    </citation>
    <scope>NUCLEOTIDE SEQUENCE [LARGE SCALE GENOMIC DNA]</scope>
    <source>
        <strain evidence="2 3">ZT</strain>
    </source>
</reference>
<keyword evidence="1" id="KW-1133">Transmembrane helix</keyword>
<keyword evidence="1" id="KW-0812">Transmembrane</keyword>
<keyword evidence="1" id="KW-0472">Membrane</keyword>
<organism evidence="2 3">
    <name type="scientific">Prevotella intermedia ZT</name>
    <dbReference type="NCBI Taxonomy" id="1347790"/>
    <lineage>
        <taxon>Bacteria</taxon>
        <taxon>Pseudomonadati</taxon>
        <taxon>Bacteroidota</taxon>
        <taxon>Bacteroidia</taxon>
        <taxon>Bacteroidales</taxon>
        <taxon>Prevotellaceae</taxon>
        <taxon>Prevotella</taxon>
    </lineage>
</organism>
<evidence type="ECO:0000256" key="1">
    <source>
        <dbReference type="SAM" id="Phobius"/>
    </source>
</evidence>
<dbReference type="AlphaFoldDB" id="A0AAP0V3K2"/>
<proteinExistence type="predicted"/>
<protein>
    <submittedName>
        <fullName evidence="2">Uncharacterized protein</fullName>
    </submittedName>
</protein>
<feature type="transmembrane region" description="Helical" evidence="1">
    <location>
        <begin position="31"/>
        <end position="54"/>
    </location>
</feature>